<dbReference type="SMART" id="SM00518">
    <property type="entry name" value="AP2Ec"/>
    <property type="match status" value="1"/>
</dbReference>
<evidence type="ECO:0000259" key="9">
    <source>
        <dbReference type="Pfam" id="PF01261"/>
    </source>
</evidence>
<feature type="binding site" evidence="8">
    <location>
        <position position="211"/>
    </location>
    <ligand>
        <name>Zn(2+)</name>
        <dbReference type="ChEBI" id="CHEBI:29105"/>
        <label>2</label>
    </ligand>
</feature>
<dbReference type="SUPFAM" id="SSF51658">
    <property type="entry name" value="Xylose isomerase-like"/>
    <property type="match status" value="1"/>
</dbReference>
<feature type="binding site" evidence="8">
    <location>
        <position position="224"/>
    </location>
    <ligand>
        <name>Zn(2+)</name>
        <dbReference type="ChEBI" id="CHEBI:29105"/>
        <label>3</label>
    </ligand>
</feature>
<name>A0A1V4EX90_9BACL</name>
<evidence type="ECO:0000256" key="7">
    <source>
        <dbReference type="ARBA" id="ARBA00023204"/>
    </source>
</evidence>
<dbReference type="CDD" id="cd00019">
    <property type="entry name" value="AP2Ec"/>
    <property type="match status" value="1"/>
</dbReference>
<comment type="cofactor">
    <cofactor evidence="8">
        <name>Zn(2+)</name>
        <dbReference type="ChEBI" id="CHEBI:29105"/>
    </cofactor>
    <text evidence="8">Binds 3 Zn(2+) ions.</text>
</comment>
<comment type="caution">
    <text evidence="10">The sequence shown here is derived from an EMBL/GenBank/DDBJ whole genome shotgun (WGS) entry which is preliminary data.</text>
</comment>
<reference evidence="10 11" key="1">
    <citation type="submission" date="2017-02" db="EMBL/GenBank/DDBJ databases">
        <title>Draft genome of Acidibacillus ferrooxidans Huett2.</title>
        <authorList>
            <person name="Schopf S."/>
        </authorList>
    </citation>
    <scope>NUCLEOTIDE SEQUENCE [LARGE SCALE GENOMIC DNA]</scope>
    <source>
        <strain evidence="10 11">Huett2</strain>
    </source>
</reference>
<dbReference type="PANTHER" id="PTHR21445">
    <property type="entry name" value="ENDONUCLEASE IV ENDODEOXYRIBONUCLEASE IV"/>
    <property type="match status" value="1"/>
</dbReference>
<comment type="catalytic activity">
    <reaction evidence="8">
        <text>Endonucleolytic cleavage to 5'-phosphooligonucleotide end-products.</text>
        <dbReference type="EC" id="3.1.21.2"/>
    </reaction>
</comment>
<evidence type="ECO:0000313" key="11">
    <source>
        <dbReference type="Proteomes" id="UP000190229"/>
    </source>
</evidence>
<sequence>MRLGANVSIAKTGLLRAVEESISYEADTYMIYTRSNRGGPARDIETFHRDQAYEMMATHHLADPVVHLSYLVNLASVKPETYAYGVEVLREEIKRVSYLGFRYIVMHPGSHVGIGAESGIKRIAEGLNEILDGTEDVFLCLETMAGDGSKVGNSLEEIAEIISLVQQRDKMAVCIDTCHNYSYGYDIVNDFDGFLQKFDDLLGLSLLKVAHINDSKTPFGSHKDRHANIGRGSIGVNALRRIVRHPILAEIPLILETPGGHYKQEIALLRGLTEDLPEDADDKGESA</sequence>
<dbReference type="GO" id="GO:0008833">
    <property type="term" value="F:deoxyribonuclease IV (phage-T4-induced) activity"/>
    <property type="evidence" value="ECO:0007669"/>
    <property type="project" value="UniProtKB-UniRule"/>
</dbReference>
<dbReference type="PANTHER" id="PTHR21445:SF0">
    <property type="entry name" value="APURINIC-APYRIMIDINIC ENDONUCLEASE"/>
    <property type="match status" value="1"/>
</dbReference>
<dbReference type="InterPro" id="IPR013022">
    <property type="entry name" value="Xyl_isomerase-like_TIM-brl"/>
</dbReference>
<evidence type="ECO:0000313" key="10">
    <source>
        <dbReference type="EMBL" id="OPG17557.1"/>
    </source>
</evidence>
<feature type="binding site" evidence="8">
    <location>
        <position position="176"/>
    </location>
    <ligand>
        <name>Zn(2+)</name>
        <dbReference type="ChEBI" id="CHEBI:29105"/>
        <label>2</label>
    </ligand>
</feature>
<dbReference type="GO" id="GO:0008081">
    <property type="term" value="F:phosphoric diester hydrolase activity"/>
    <property type="evidence" value="ECO:0007669"/>
    <property type="project" value="TreeGrafter"/>
</dbReference>
<dbReference type="GO" id="GO:0003906">
    <property type="term" value="F:DNA-(apurinic or apyrimidinic site) endonuclease activity"/>
    <property type="evidence" value="ECO:0007669"/>
    <property type="project" value="TreeGrafter"/>
</dbReference>
<dbReference type="Gene3D" id="3.20.20.150">
    <property type="entry name" value="Divalent-metal-dependent TIM barrel enzymes"/>
    <property type="match status" value="1"/>
</dbReference>
<evidence type="ECO:0000256" key="6">
    <source>
        <dbReference type="ARBA" id="ARBA00022833"/>
    </source>
</evidence>
<feature type="binding site" evidence="8">
    <location>
        <position position="226"/>
    </location>
    <ligand>
        <name>Zn(2+)</name>
        <dbReference type="ChEBI" id="CHEBI:29105"/>
        <label>3</label>
    </ligand>
</feature>
<keyword evidence="3 8" id="KW-0479">Metal-binding</keyword>
<dbReference type="EC" id="3.1.21.2" evidence="8"/>
<dbReference type="FunFam" id="3.20.20.150:FF:000001">
    <property type="entry name" value="Probable endonuclease 4"/>
    <property type="match status" value="1"/>
</dbReference>
<feature type="domain" description="Xylose isomerase-like TIM barrel" evidence="9">
    <location>
        <begin position="26"/>
        <end position="270"/>
    </location>
</feature>
<keyword evidence="5 8" id="KW-0378">Hydrolase</keyword>
<evidence type="ECO:0000256" key="4">
    <source>
        <dbReference type="ARBA" id="ARBA00022763"/>
    </source>
</evidence>
<keyword evidence="8" id="KW-0255">Endonuclease</keyword>
<evidence type="ECO:0000256" key="3">
    <source>
        <dbReference type="ARBA" id="ARBA00022723"/>
    </source>
</evidence>
<protein>
    <recommendedName>
        <fullName evidence="8">Probable endonuclease 4</fullName>
        <ecNumber evidence="8">3.1.21.2</ecNumber>
    </recommendedName>
    <alternativeName>
        <fullName evidence="8">Endodeoxyribonuclease IV</fullName>
    </alternativeName>
    <alternativeName>
        <fullName evidence="8">Endonuclease IV</fullName>
    </alternativeName>
</protein>
<feature type="binding site" evidence="8">
    <location>
        <position position="107"/>
    </location>
    <ligand>
        <name>Zn(2+)</name>
        <dbReference type="ChEBI" id="CHEBI:29105"/>
        <label>1</label>
    </ligand>
</feature>
<feature type="binding site" evidence="8">
    <location>
        <position position="142"/>
    </location>
    <ligand>
        <name>Zn(2+)</name>
        <dbReference type="ChEBI" id="CHEBI:29105"/>
        <label>1</label>
    </ligand>
</feature>
<keyword evidence="4 8" id="KW-0227">DNA damage</keyword>
<comment type="function">
    <text evidence="8">Endonuclease IV plays a role in DNA repair. It cleaves phosphodiester bonds at apurinic or apyrimidinic (AP) sites, generating a 3'-hydroxyl group and a 5'-terminal sugar phosphate.</text>
</comment>
<gene>
    <name evidence="8" type="primary">nfo</name>
    <name evidence="10" type="ORF">B2M26_00925</name>
</gene>
<keyword evidence="7 8" id="KW-0234">DNA repair</keyword>
<feature type="binding site" evidence="8">
    <location>
        <position position="142"/>
    </location>
    <ligand>
        <name>Zn(2+)</name>
        <dbReference type="ChEBI" id="CHEBI:29105"/>
        <label>2</label>
    </ligand>
</feature>
<dbReference type="PROSITE" id="PS00730">
    <property type="entry name" value="AP_NUCLEASE_F2_2"/>
    <property type="match status" value="1"/>
</dbReference>
<dbReference type="AlphaFoldDB" id="A0A1V4EX90"/>
<dbReference type="GO" id="GO:0003677">
    <property type="term" value="F:DNA binding"/>
    <property type="evidence" value="ECO:0007669"/>
    <property type="project" value="InterPro"/>
</dbReference>
<feature type="binding site" evidence="8">
    <location>
        <position position="256"/>
    </location>
    <ligand>
        <name>Zn(2+)</name>
        <dbReference type="ChEBI" id="CHEBI:29105"/>
        <label>2</label>
    </ligand>
</feature>
<dbReference type="PROSITE" id="PS51432">
    <property type="entry name" value="AP_NUCLEASE_F2_4"/>
    <property type="match status" value="1"/>
</dbReference>
<accession>A0A1V4EX90</accession>
<comment type="similarity">
    <text evidence="1 8">Belongs to the AP endonuclease 2 family.</text>
</comment>
<evidence type="ECO:0000256" key="5">
    <source>
        <dbReference type="ARBA" id="ARBA00022801"/>
    </source>
</evidence>
<dbReference type="HAMAP" id="MF_00152">
    <property type="entry name" value="Nfo"/>
    <property type="match status" value="1"/>
</dbReference>
<proteinExistence type="inferred from homology"/>
<evidence type="ECO:0000256" key="2">
    <source>
        <dbReference type="ARBA" id="ARBA00022722"/>
    </source>
</evidence>
<keyword evidence="6 8" id="KW-0862">Zinc</keyword>
<dbReference type="InterPro" id="IPR018246">
    <property type="entry name" value="AP_endonuc_F2_Zn_BS"/>
</dbReference>
<feature type="binding site" evidence="8">
    <location>
        <position position="67"/>
    </location>
    <ligand>
        <name>Zn(2+)</name>
        <dbReference type="ChEBI" id="CHEBI:29105"/>
        <label>1</label>
    </ligand>
</feature>
<dbReference type="GO" id="GO:0008270">
    <property type="term" value="F:zinc ion binding"/>
    <property type="evidence" value="ECO:0007669"/>
    <property type="project" value="UniProtKB-UniRule"/>
</dbReference>
<dbReference type="Pfam" id="PF01261">
    <property type="entry name" value="AP_endonuc_2"/>
    <property type="match status" value="1"/>
</dbReference>
<keyword evidence="11" id="KW-1185">Reference proteome</keyword>
<evidence type="ECO:0000256" key="1">
    <source>
        <dbReference type="ARBA" id="ARBA00005340"/>
    </source>
</evidence>
<dbReference type="NCBIfam" id="TIGR00587">
    <property type="entry name" value="nfo"/>
    <property type="match status" value="1"/>
</dbReference>
<dbReference type="GO" id="GO:0006284">
    <property type="term" value="P:base-excision repair"/>
    <property type="evidence" value="ECO:0007669"/>
    <property type="project" value="TreeGrafter"/>
</dbReference>
<keyword evidence="2 8" id="KW-0540">Nuclease</keyword>
<feature type="binding site" evidence="8">
    <location>
        <position position="179"/>
    </location>
    <ligand>
        <name>Zn(2+)</name>
        <dbReference type="ChEBI" id="CHEBI:29105"/>
        <label>3</label>
    </ligand>
</feature>
<evidence type="ECO:0000256" key="8">
    <source>
        <dbReference type="HAMAP-Rule" id="MF_00152"/>
    </source>
</evidence>
<dbReference type="InterPro" id="IPR036237">
    <property type="entry name" value="Xyl_isomerase-like_sf"/>
</dbReference>
<dbReference type="EMBL" id="MWPS01000002">
    <property type="protein sequence ID" value="OPG17557.1"/>
    <property type="molecule type" value="Genomic_DNA"/>
</dbReference>
<dbReference type="Proteomes" id="UP000190229">
    <property type="component" value="Unassembled WGS sequence"/>
</dbReference>
<organism evidence="10 11">
    <name type="scientific">Ferroacidibacillus organovorans</name>
    <dbReference type="NCBI Taxonomy" id="1765683"/>
    <lineage>
        <taxon>Bacteria</taxon>
        <taxon>Bacillati</taxon>
        <taxon>Bacillota</taxon>
        <taxon>Bacilli</taxon>
        <taxon>Bacillales</taxon>
        <taxon>Alicyclobacillaceae</taxon>
        <taxon>Ferroacidibacillus</taxon>
    </lineage>
</organism>
<dbReference type="RefSeq" id="WP_079289694.1">
    <property type="nucleotide sequence ID" value="NZ_MWPS01000002.1"/>
</dbReference>
<dbReference type="InterPro" id="IPR001719">
    <property type="entry name" value="AP_endonuc_2"/>
</dbReference>